<name>A0ABQ4PVQ2_9PROT</name>
<dbReference type="PANTHER" id="PTHR40980:SF3">
    <property type="entry name" value="TONB-DEPENDENT RECEPTOR-LIKE BETA-BARREL DOMAIN-CONTAINING PROTEIN"/>
    <property type="match status" value="1"/>
</dbReference>
<proteinExistence type="inferred from homology"/>
<dbReference type="NCBIfam" id="TIGR01782">
    <property type="entry name" value="TonB-Xanth-Caul"/>
    <property type="match status" value="1"/>
</dbReference>
<comment type="caution">
    <text evidence="8">The sequence shown here is derived from an EMBL/GenBank/DDBJ whole genome shotgun (WGS) entry which is preliminary data.</text>
</comment>
<evidence type="ECO:0000313" key="8">
    <source>
        <dbReference type="EMBL" id="GIU67060.1"/>
    </source>
</evidence>
<evidence type="ECO:0000259" key="7">
    <source>
        <dbReference type="Pfam" id="PF07715"/>
    </source>
</evidence>
<dbReference type="SUPFAM" id="SSF56935">
    <property type="entry name" value="Porins"/>
    <property type="match status" value="1"/>
</dbReference>
<keyword evidence="9" id="KW-1185">Reference proteome</keyword>
<feature type="signal peptide" evidence="5">
    <location>
        <begin position="1"/>
        <end position="28"/>
    </location>
</feature>
<dbReference type="Gene3D" id="2.170.130.10">
    <property type="entry name" value="TonB-dependent receptor, plug domain"/>
    <property type="match status" value="1"/>
</dbReference>
<dbReference type="InterPro" id="IPR012910">
    <property type="entry name" value="Plug_dom"/>
</dbReference>
<accession>A0ABQ4PVQ2</accession>
<feature type="domain" description="TonB-dependent receptor-like beta-barrel" evidence="6">
    <location>
        <begin position="452"/>
        <end position="975"/>
    </location>
</feature>
<evidence type="ECO:0000256" key="2">
    <source>
        <dbReference type="ARBA" id="ARBA00023136"/>
    </source>
</evidence>
<dbReference type="RefSeq" id="WP_284359795.1">
    <property type="nucleotide sequence ID" value="NZ_BPFZ01000006.1"/>
</dbReference>
<feature type="chain" id="PRO_5045473644" evidence="5">
    <location>
        <begin position="29"/>
        <end position="1008"/>
    </location>
</feature>
<protein>
    <submittedName>
        <fullName evidence="8">TonB-dependent receptor</fullName>
    </submittedName>
</protein>
<dbReference type="Gene3D" id="2.40.170.20">
    <property type="entry name" value="TonB-dependent receptor, beta-barrel domain"/>
    <property type="match status" value="1"/>
</dbReference>
<dbReference type="Pfam" id="PF00593">
    <property type="entry name" value="TonB_dep_Rec_b-barrel"/>
    <property type="match status" value="1"/>
</dbReference>
<dbReference type="InterPro" id="IPR000531">
    <property type="entry name" value="Beta-barrel_TonB"/>
</dbReference>
<keyword evidence="8" id="KW-0675">Receptor</keyword>
<reference evidence="8" key="1">
    <citation type="submission" date="2021-05" db="EMBL/GenBank/DDBJ databases">
        <authorList>
            <person name="Tanabe Y."/>
        </authorList>
    </citation>
    <scope>NUCLEOTIDE SEQUENCE</scope>
    <source>
        <strain evidence="8">BOTRYCO-1</strain>
    </source>
</reference>
<dbReference type="Pfam" id="PF07715">
    <property type="entry name" value="Plug"/>
    <property type="match status" value="1"/>
</dbReference>
<dbReference type="InterPro" id="IPR037066">
    <property type="entry name" value="Plug_dom_sf"/>
</dbReference>
<sequence length="1008" mass="110086">MKSSFKRQTVLLTAVSATALLAGGFAQAQTAEETKNDKVDVIVVTGVRGSQERGISIKRLSPEIVDAIVATDIGRLPDVTISDSLQRVTGIQISRSAGEGAGVSVRGAPQVLATLNGERFITAENLLSSSVSFNDIPSSIVTGINVYKSQNAALTDGGLGGLIDLRTTRALKLKPGFSGSVSAQAGYGSYIDGADTRIDATAGYNWDEKYAMALGLSFSDSTSAGSQQFVDPDRVDEYSTWIADPTQNLNGDADKTDDYIVPVGWNTNVNSRQYDRKRTGVIYNFNANLADGFELVADIVYNQAEEAQHGQQLFINGNFGGRGSLPAWAAANPGKAAITGFGVASDQTNRGFYVTGFNGLTNGLRAGVQSTYRDTDALNTNLELRYDKGGPFTGSVRWVHADANRSLKNMTVANQTDTKKLVRSLGGNAEDINPGSIPTKSIYDYSVRLDKKSMYFNIGQALTGLASNPGAWYQHSSWLERNKTDLTMDVLRADGKLDFDEKGFSFEFGARYSKRDMSESRDDYFSPSGFPGLLNKYGEAGYALGQSKTPGGTAFGLTYDPLPVYGLDSSKLAPYVTKITYFGEVGGLNVALPLVDTRAIGNNPEAWRDLLYGKGMYINAPDRSYKIKEQQTSAYLKMNFEAPIRDVVNFSGNLGVRIVNTKLDVTQNITNPLRLRKDILAGVDPNHTAYIDLGDKVTSTDRTVALPSINLNFDIGSNWRVKAAYTETQALQDLPNLGQGEITYYNGEDLNAKETFQRVASVNKTGNPKLDPWFARSASLAVEWYPNKDTLVAFGIFNNDIESYTYNAVGTDPTVPDSDGVVRRGATTNTISQGEGASYHGFEFGYQQSFKFLPGILRNTGANFNYTYSPSQGGIDPGTGETLFLNNGKKVPFNNTAENQFNILLWYQDERFQARVAVNYLDKTYQGSLAHWSFDPKVKKTVGLGTYYAPQTYVDASASYDINDMFQVFIQGSNLTEEAPVRYAGWKGFNIEYNQFERVITVGVRAKF</sequence>
<keyword evidence="3" id="KW-0998">Cell outer membrane</keyword>
<evidence type="ECO:0000256" key="1">
    <source>
        <dbReference type="ARBA" id="ARBA00004442"/>
    </source>
</evidence>
<dbReference type="PANTHER" id="PTHR40980">
    <property type="entry name" value="PLUG DOMAIN-CONTAINING PROTEIN"/>
    <property type="match status" value="1"/>
</dbReference>
<keyword evidence="4" id="KW-0798">TonB box</keyword>
<organism evidence="8 9">
    <name type="scientific">Candidatus Phycosocius spiralis</name>
    <dbReference type="NCBI Taxonomy" id="2815099"/>
    <lineage>
        <taxon>Bacteria</taxon>
        <taxon>Pseudomonadati</taxon>
        <taxon>Pseudomonadota</taxon>
        <taxon>Alphaproteobacteria</taxon>
        <taxon>Caulobacterales</taxon>
        <taxon>Caulobacterales incertae sedis</taxon>
        <taxon>Candidatus Phycosocius</taxon>
    </lineage>
</organism>
<evidence type="ECO:0000256" key="4">
    <source>
        <dbReference type="RuleBase" id="RU003357"/>
    </source>
</evidence>
<evidence type="ECO:0000259" key="6">
    <source>
        <dbReference type="Pfam" id="PF00593"/>
    </source>
</evidence>
<reference evidence="8" key="2">
    <citation type="journal article" date="2023" name="ISME Commun">
        <title>Characterization of a bloom-associated alphaproteobacterial lineage, 'Candidatus Phycosocius': insights into freshwater algal-bacterial interactions.</title>
        <authorList>
            <person name="Tanabe Y."/>
            <person name="Yamaguchi H."/>
            <person name="Yoshida M."/>
            <person name="Kai A."/>
            <person name="Okazaki Y."/>
        </authorList>
    </citation>
    <scope>NUCLEOTIDE SEQUENCE</scope>
    <source>
        <strain evidence="8">BOTRYCO-1</strain>
    </source>
</reference>
<evidence type="ECO:0000256" key="5">
    <source>
        <dbReference type="SAM" id="SignalP"/>
    </source>
</evidence>
<comment type="similarity">
    <text evidence="4">Belongs to the TonB-dependent receptor family.</text>
</comment>
<dbReference type="InterPro" id="IPR010104">
    <property type="entry name" value="TonB_rcpt_bac"/>
</dbReference>
<gene>
    <name evidence="8" type="primary">iroN</name>
    <name evidence="8" type="ORF">PsB1_1214</name>
</gene>
<dbReference type="Proteomes" id="UP001161064">
    <property type="component" value="Unassembled WGS sequence"/>
</dbReference>
<dbReference type="EMBL" id="BPFZ01000006">
    <property type="protein sequence ID" value="GIU67060.1"/>
    <property type="molecule type" value="Genomic_DNA"/>
</dbReference>
<keyword evidence="5" id="KW-0732">Signal</keyword>
<dbReference type="InterPro" id="IPR036942">
    <property type="entry name" value="Beta-barrel_TonB_sf"/>
</dbReference>
<keyword evidence="2 4" id="KW-0472">Membrane</keyword>
<evidence type="ECO:0000313" key="9">
    <source>
        <dbReference type="Proteomes" id="UP001161064"/>
    </source>
</evidence>
<feature type="domain" description="TonB-dependent receptor plug" evidence="7">
    <location>
        <begin position="61"/>
        <end position="161"/>
    </location>
</feature>
<evidence type="ECO:0000256" key="3">
    <source>
        <dbReference type="ARBA" id="ARBA00023237"/>
    </source>
</evidence>
<comment type="subcellular location">
    <subcellularLocation>
        <location evidence="1 4">Cell outer membrane</location>
    </subcellularLocation>
</comment>